<dbReference type="CDD" id="cd01146">
    <property type="entry name" value="FhuD"/>
    <property type="match status" value="1"/>
</dbReference>
<dbReference type="EMBL" id="CP053586">
    <property type="protein sequence ID" value="WNZ26373.1"/>
    <property type="molecule type" value="Genomic_DNA"/>
</dbReference>
<accession>A0AA97AS34</accession>
<dbReference type="SUPFAM" id="SSF53807">
    <property type="entry name" value="Helical backbone' metal receptor"/>
    <property type="match status" value="1"/>
</dbReference>
<keyword evidence="3" id="KW-0813">Transport</keyword>
<evidence type="ECO:0000256" key="4">
    <source>
        <dbReference type="ARBA" id="ARBA00022729"/>
    </source>
</evidence>
<comment type="similarity">
    <text evidence="2">Belongs to the bacterial solute-binding protein 8 family.</text>
</comment>
<dbReference type="PANTHER" id="PTHR30532">
    <property type="entry name" value="IRON III DICITRATE-BINDING PERIPLASMIC PROTEIN"/>
    <property type="match status" value="1"/>
</dbReference>
<evidence type="ECO:0000256" key="2">
    <source>
        <dbReference type="ARBA" id="ARBA00008814"/>
    </source>
</evidence>
<dbReference type="Pfam" id="PF01497">
    <property type="entry name" value="Peripla_BP_2"/>
    <property type="match status" value="1"/>
</dbReference>
<keyword evidence="4" id="KW-0732">Signal</keyword>
<evidence type="ECO:0000256" key="3">
    <source>
        <dbReference type="ARBA" id="ARBA00022448"/>
    </source>
</evidence>
<gene>
    <name evidence="6" type="ORF">HJG54_01390</name>
</gene>
<sequence length="291" mass="32439">MGKTCIPNNSEQVVTISRSLLSNALALGVKPIGSSVWGIEELRTFLSNKSFLGRKVEEIVSVGQLFNVSLEEILYLEPDLILAWEPAVEAVYPLLSQVAPTVVFSFDDLVKDWKEAFATTAKVLNREAEAQRVWDHYNQRIKDLKSAIGDRYENKTISVVGVYDGGRRAYADAKNSFIGSILEELALQRPPAQNINIDGGGTIDGISEERLELLDGDILFVLVSEFGHTEAYESLKQKPLWKKLNAVQNERVYLVDVFAWSTESPLAADAVFDDLYKYLVQSPLHELGDSL</sequence>
<evidence type="ECO:0000313" key="6">
    <source>
        <dbReference type="EMBL" id="WNZ26373.1"/>
    </source>
</evidence>
<dbReference type="AlphaFoldDB" id="A0AA97AS34"/>
<reference evidence="6" key="1">
    <citation type="submission" date="2020-05" db="EMBL/GenBank/DDBJ databases">
        <authorList>
            <person name="Zhu T."/>
            <person name="Keshari N."/>
            <person name="Lu X."/>
        </authorList>
    </citation>
    <scope>NUCLEOTIDE SEQUENCE</scope>
    <source>
        <strain evidence="6">NK1-12</strain>
    </source>
</reference>
<evidence type="ECO:0000256" key="1">
    <source>
        <dbReference type="ARBA" id="ARBA00004196"/>
    </source>
</evidence>
<dbReference type="InterPro" id="IPR051313">
    <property type="entry name" value="Bact_iron-sidero_bind"/>
</dbReference>
<dbReference type="GO" id="GO:1901678">
    <property type="term" value="P:iron coordination entity transport"/>
    <property type="evidence" value="ECO:0007669"/>
    <property type="project" value="UniProtKB-ARBA"/>
</dbReference>
<dbReference type="InterPro" id="IPR002491">
    <property type="entry name" value="ABC_transptr_periplasmic_BD"/>
</dbReference>
<feature type="domain" description="Fe/B12 periplasmic-binding" evidence="5">
    <location>
        <begin position="12"/>
        <end position="283"/>
    </location>
</feature>
<dbReference type="PROSITE" id="PS50983">
    <property type="entry name" value="FE_B12_PBP"/>
    <property type="match status" value="1"/>
</dbReference>
<protein>
    <submittedName>
        <fullName evidence="6">Iron-siderophore ABC transporter substrate-binding protein</fullName>
    </submittedName>
</protein>
<evidence type="ECO:0000259" key="5">
    <source>
        <dbReference type="PROSITE" id="PS50983"/>
    </source>
</evidence>
<proteinExistence type="inferred from homology"/>
<organism evidence="6">
    <name type="scientific">Leptolyngbya sp. NK1-12</name>
    <dbReference type="NCBI Taxonomy" id="2547451"/>
    <lineage>
        <taxon>Bacteria</taxon>
        <taxon>Bacillati</taxon>
        <taxon>Cyanobacteriota</taxon>
        <taxon>Cyanophyceae</taxon>
        <taxon>Leptolyngbyales</taxon>
        <taxon>Leptolyngbyaceae</taxon>
        <taxon>Leptolyngbya group</taxon>
        <taxon>Leptolyngbya</taxon>
    </lineage>
</organism>
<dbReference type="PANTHER" id="PTHR30532:SF25">
    <property type="entry name" value="IRON(III) DICITRATE-BINDING PERIPLASMIC PROTEIN"/>
    <property type="match status" value="1"/>
</dbReference>
<name>A0AA97AS34_9CYAN</name>
<comment type="subcellular location">
    <subcellularLocation>
        <location evidence="1">Cell envelope</location>
    </subcellularLocation>
</comment>
<dbReference type="Gene3D" id="3.40.50.1980">
    <property type="entry name" value="Nitrogenase molybdenum iron protein domain"/>
    <property type="match status" value="2"/>
</dbReference>
<dbReference type="GO" id="GO:0030288">
    <property type="term" value="C:outer membrane-bounded periplasmic space"/>
    <property type="evidence" value="ECO:0007669"/>
    <property type="project" value="TreeGrafter"/>
</dbReference>